<dbReference type="eggNOG" id="COG2310">
    <property type="taxonomic scope" value="Bacteria"/>
</dbReference>
<feature type="domain" description="TerD" evidence="1">
    <location>
        <begin position="20"/>
        <end position="174"/>
    </location>
</feature>
<evidence type="ECO:0000259" key="1">
    <source>
        <dbReference type="Pfam" id="PF02342"/>
    </source>
</evidence>
<protein>
    <submittedName>
        <fullName evidence="2">Putative stress response protein, TerZ-and CABP1</fullName>
    </submittedName>
</protein>
<organism evidence="2 3">
    <name type="scientific">Eubacterium cellulosolvens (strain ATCC 43171 / JCM 9499 / 6)</name>
    <name type="common">Cillobacterium cellulosolvens</name>
    <dbReference type="NCBI Taxonomy" id="633697"/>
    <lineage>
        <taxon>Bacteria</taxon>
        <taxon>Bacillati</taxon>
        <taxon>Bacillota</taxon>
        <taxon>Clostridia</taxon>
        <taxon>Eubacteriales</taxon>
        <taxon>Eubacteriaceae</taxon>
        <taxon>Eubacterium</taxon>
    </lineage>
</organism>
<dbReference type="Proteomes" id="UP000005753">
    <property type="component" value="Chromosome"/>
</dbReference>
<accession>I5AXG8</accession>
<dbReference type="Gene3D" id="2.60.60.30">
    <property type="entry name" value="sav2460 like domains"/>
    <property type="match status" value="1"/>
</dbReference>
<dbReference type="CDD" id="cd06974">
    <property type="entry name" value="TerD_like"/>
    <property type="match status" value="1"/>
</dbReference>
<dbReference type="HOGENOM" id="CLU_1382296_0_0_9"/>
<dbReference type="InterPro" id="IPR051324">
    <property type="entry name" value="Stress/Tellurium_Resist"/>
</dbReference>
<reference evidence="2 3" key="2">
    <citation type="submission" date="2012-02" db="EMBL/GenBank/DDBJ databases">
        <title>Improved High-Quality Draft sequence of Eubacterium cellulosolvens 6.</title>
        <authorList>
            <consortium name="US DOE Joint Genome Institute"/>
            <person name="Lucas S."/>
            <person name="Han J."/>
            <person name="Lapidus A."/>
            <person name="Cheng J.-F."/>
            <person name="Goodwin L."/>
            <person name="Pitluck S."/>
            <person name="Peters L."/>
            <person name="Mikhailova N."/>
            <person name="Gu W."/>
            <person name="Detter J.C."/>
            <person name="Han C."/>
            <person name="Tapia R."/>
            <person name="Land M."/>
            <person name="Hauser L."/>
            <person name="Kyrpides N."/>
            <person name="Ivanova N."/>
            <person name="Pagani I."/>
            <person name="Johnson E."/>
            <person name="Mukhopadhyay B."/>
            <person name="Anderson I."/>
            <person name="Woyke T."/>
        </authorList>
    </citation>
    <scope>NUCLEOTIDE SEQUENCE [LARGE SCALE GENOMIC DNA]</scope>
    <source>
        <strain evidence="2 3">6</strain>
    </source>
</reference>
<dbReference type="Pfam" id="PF02342">
    <property type="entry name" value="TerD"/>
    <property type="match status" value="1"/>
</dbReference>
<dbReference type="STRING" id="633697.EubceDRAFT1_2792"/>
<dbReference type="PANTHER" id="PTHR32097:SF17">
    <property type="entry name" value="CAMP-BINDING PROTEIN 1-RELATED"/>
    <property type="match status" value="1"/>
</dbReference>
<reference evidence="2 3" key="1">
    <citation type="submission" date="2010-08" db="EMBL/GenBank/DDBJ databases">
        <authorList>
            <consortium name="US DOE Joint Genome Institute (JGI-PGF)"/>
            <person name="Lucas S."/>
            <person name="Copeland A."/>
            <person name="Lapidus A."/>
            <person name="Cheng J.-F."/>
            <person name="Bruce D."/>
            <person name="Goodwin L."/>
            <person name="Pitluck S."/>
            <person name="Land M.L."/>
            <person name="Hauser L."/>
            <person name="Chang Y.-J."/>
            <person name="Anderson I.J."/>
            <person name="Johnson E."/>
            <person name="Mulhopadhyay B."/>
            <person name="Kyrpides N."/>
            <person name="Woyke T.J."/>
        </authorList>
    </citation>
    <scope>NUCLEOTIDE SEQUENCE [LARGE SCALE GENOMIC DNA]</scope>
    <source>
        <strain evidence="2 3">6</strain>
    </source>
</reference>
<dbReference type="InterPro" id="IPR003325">
    <property type="entry name" value="TerD"/>
</dbReference>
<evidence type="ECO:0000313" key="2">
    <source>
        <dbReference type="EMBL" id="EIM58491.1"/>
    </source>
</evidence>
<proteinExistence type="predicted"/>
<gene>
    <name evidence="2" type="ORF">EubceDRAFT1_2792</name>
</gene>
<dbReference type="AlphaFoldDB" id="I5AXG8"/>
<dbReference type="EMBL" id="CM001487">
    <property type="protein sequence ID" value="EIM58491.1"/>
    <property type="molecule type" value="Genomic_DNA"/>
</dbReference>
<sequence>MKNDGRKGFSIDGCCPVTFEFSWDLYSRQHSGGLISGCFSKQDSTVDCDASAYLIRNNDGKKTVTEEVTYDHPTACGGAVRHRGDNIESENRTNTEKIEVNFAGVSAEIDEIIFTLDLFKSKQKQLGLGKFERIYVNLYKSEGDELLQSFSVSGVGGKAIRAGMLKRRGDQWEYIPHPENLKGALSRDDLRAQLIQE</sequence>
<name>I5AXG8_EUBC6</name>
<keyword evidence="3" id="KW-1185">Reference proteome</keyword>
<dbReference type="PANTHER" id="PTHR32097">
    <property type="entry name" value="CAMP-BINDING PROTEIN 1-RELATED"/>
    <property type="match status" value="1"/>
</dbReference>
<evidence type="ECO:0000313" key="3">
    <source>
        <dbReference type="Proteomes" id="UP000005753"/>
    </source>
</evidence>